<dbReference type="FunFam" id="3.40.50.720:FF:000033">
    <property type="entry name" value="Adenylyltransferase and sulfurtransferase MOCS3"/>
    <property type="match status" value="1"/>
</dbReference>
<keyword evidence="6" id="KW-0548">Nucleotidyltransferase</keyword>
<dbReference type="GO" id="GO:0005524">
    <property type="term" value="F:ATP binding"/>
    <property type="evidence" value="ECO:0007669"/>
    <property type="project" value="UniProtKB-KW"/>
</dbReference>
<evidence type="ECO:0000256" key="3">
    <source>
        <dbReference type="ARBA" id="ARBA00022840"/>
    </source>
</evidence>
<dbReference type="SUPFAM" id="SSF69572">
    <property type="entry name" value="Activating enzymes of the ubiquitin-like proteins"/>
    <property type="match status" value="1"/>
</dbReference>
<dbReference type="NCBIfam" id="NF004281">
    <property type="entry name" value="PRK05690.1"/>
    <property type="match status" value="1"/>
</dbReference>
<reference evidence="6" key="1">
    <citation type="submission" date="2022-06" db="EMBL/GenBank/DDBJ databases">
        <title>Rothia sp. isolated from sandalwood seedling.</title>
        <authorList>
            <person name="Tuikhar N."/>
            <person name="Kirdat K."/>
            <person name="Thorat V."/>
            <person name="Swetha P."/>
            <person name="Padma S."/>
            <person name="Sundararaj R."/>
            <person name="Yadav A."/>
        </authorList>
    </citation>
    <scope>NUCLEOTIDE SEQUENCE</scope>
    <source>
        <strain evidence="6">AR01</strain>
    </source>
</reference>
<dbReference type="Pfam" id="PF00899">
    <property type="entry name" value="ThiF"/>
    <property type="match status" value="1"/>
</dbReference>
<organism evidence="6 7">
    <name type="scientific">Rothia santali</name>
    <dbReference type="NCBI Taxonomy" id="2949643"/>
    <lineage>
        <taxon>Bacteria</taxon>
        <taxon>Bacillati</taxon>
        <taxon>Actinomycetota</taxon>
        <taxon>Actinomycetes</taxon>
        <taxon>Micrococcales</taxon>
        <taxon>Micrococcaceae</taxon>
        <taxon>Rothia</taxon>
    </lineage>
</organism>
<dbReference type="PANTHER" id="PTHR10953">
    <property type="entry name" value="UBIQUITIN-ACTIVATING ENZYME E1"/>
    <property type="match status" value="1"/>
</dbReference>
<dbReference type="CDD" id="cd00158">
    <property type="entry name" value="RHOD"/>
    <property type="match status" value="1"/>
</dbReference>
<dbReference type="InterPro" id="IPR035985">
    <property type="entry name" value="Ubiquitin-activating_enz"/>
</dbReference>
<dbReference type="Proteomes" id="UP001139502">
    <property type="component" value="Unassembled WGS sequence"/>
</dbReference>
<feature type="domain" description="Rhodanese" evidence="5">
    <location>
        <begin position="337"/>
        <end position="428"/>
    </location>
</feature>
<evidence type="ECO:0000259" key="5">
    <source>
        <dbReference type="PROSITE" id="PS50206"/>
    </source>
</evidence>
<dbReference type="SUPFAM" id="SSF52821">
    <property type="entry name" value="Rhodanese/Cell cycle control phosphatase"/>
    <property type="match status" value="1"/>
</dbReference>
<dbReference type="SMART" id="SM00450">
    <property type="entry name" value="RHOD"/>
    <property type="match status" value="1"/>
</dbReference>
<evidence type="ECO:0000313" key="7">
    <source>
        <dbReference type="Proteomes" id="UP001139502"/>
    </source>
</evidence>
<dbReference type="InterPro" id="IPR001763">
    <property type="entry name" value="Rhodanese-like_dom"/>
</dbReference>
<keyword evidence="3" id="KW-0067">ATP-binding</keyword>
<dbReference type="InterPro" id="IPR045886">
    <property type="entry name" value="ThiF/MoeB/HesA"/>
</dbReference>
<evidence type="ECO:0000256" key="2">
    <source>
        <dbReference type="ARBA" id="ARBA00022741"/>
    </source>
</evidence>
<dbReference type="AlphaFoldDB" id="A0A9X2KIN2"/>
<feature type="region of interest" description="Disordered" evidence="4">
    <location>
        <begin position="276"/>
        <end position="320"/>
    </location>
</feature>
<gene>
    <name evidence="6" type="primary">moeB</name>
    <name evidence="6" type="ORF">NBM05_09345</name>
</gene>
<keyword evidence="2" id="KW-0547">Nucleotide-binding</keyword>
<proteinExistence type="predicted"/>
<dbReference type="InterPro" id="IPR000594">
    <property type="entry name" value="ThiF_NAD_FAD-bd"/>
</dbReference>
<dbReference type="GO" id="GO:0016779">
    <property type="term" value="F:nucleotidyltransferase activity"/>
    <property type="evidence" value="ECO:0007669"/>
    <property type="project" value="UniProtKB-KW"/>
</dbReference>
<name>A0A9X2KIN2_9MICC</name>
<dbReference type="GO" id="GO:0008641">
    <property type="term" value="F:ubiquitin-like modifier activating enzyme activity"/>
    <property type="evidence" value="ECO:0007669"/>
    <property type="project" value="InterPro"/>
</dbReference>
<keyword evidence="1" id="KW-0808">Transferase</keyword>
<sequence>MSDLSGLSDSQLERFQRHLSLSGFGPEPQQRLLDSRVLVIGAGGLGAPVLTYLAAAGVGRLEIVDDDVVDRSNLHRQVIHAEERIGEPKTASAAGVMRGLHPEVDVVEHRCRITPDNALDLVRDVDLVIDGSDNFLTRYVVSDAAEILGKPVVYGAILRFSGQVSVFWAGRGPTYRDLYPELPDPREVPTCAEAGVLGVLPGVVGTLMATEAIKVLTGIGEPLLGRILFFDALAASFRELALAPDPGRARVEEVGADLGPLLETASACAVGGGESGAAGSSAAAGGDGEAGGDAGNGAEAGTGVDAGTGTTTAGTDADAGAEISPARLRELLSGAPGGTAVRLLDVREGWEHRLGAIPDALHVPLGGIVESGGDLPALEPLGLGEDADVVVVYCKAGVRSRRAQDVLRERYPQARLLSLAGGYDAWSRG</sequence>
<dbReference type="InterPro" id="IPR036873">
    <property type="entry name" value="Rhodanese-like_dom_sf"/>
</dbReference>
<dbReference type="GO" id="GO:0005829">
    <property type="term" value="C:cytosol"/>
    <property type="evidence" value="ECO:0007669"/>
    <property type="project" value="TreeGrafter"/>
</dbReference>
<keyword evidence="7" id="KW-1185">Reference proteome</keyword>
<accession>A0A9X2KIN2</accession>
<dbReference type="Gene3D" id="3.40.50.720">
    <property type="entry name" value="NAD(P)-binding Rossmann-like Domain"/>
    <property type="match status" value="1"/>
</dbReference>
<feature type="compositionally biased region" description="Low complexity" evidence="4">
    <location>
        <begin position="307"/>
        <end position="320"/>
    </location>
</feature>
<dbReference type="Pfam" id="PF00581">
    <property type="entry name" value="Rhodanese"/>
    <property type="match status" value="1"/>
</dbReference>
<dbReference type="CDD" id="cd00757">
    <property type="entry name" value="ThiF_MoeB_HesA_family"/>
    <property type="match status" value="1"/>
</dbReference>
<evidence type="ECO:0000256" key="1">
    <source>
        <dbReference type="ARBA" id="ARBA00022679"/>
    </source>
</evidence>
<protein>
    <submittedName>
        <fullName evidence="6">Molybdopterin-synthase adenylyltransferase MoeB</fullName>
    </submittedName>
</protein>
<dbReference type="Gene3D" id="3.40.250.10">
    <property type="entry name" value="Rhodanese-like domain"/>
    <property type="match status" value="1"/>
</dbReference>
<dbReference type="PROSITE" id="PS50206">
    <property type="entry name" value="RHODANESE_3"/>
    <property type="match status" value="1"/>
</dbReference>
<dbReference type="EMBL" id="JANAFB010000020">
    <property type="protein sequence ID" value="MCP3426205.1"/>
    <property type="molecule type" value="Genomic_DNA"/>
</dbReference>
<dbReference type="RefSeq" id="WP_254166756.1">
    <property type="nucleotide sequence ID" value="NZ_JANAFB010000020.1"/>
</dbReference>
<dbReference type="GO" id="GO:0008146">
    <property type="term" value="F:sulfotransferase activity"/>
    <property type="evidence" value="ECO:0007669"/>
    <property type="project" value="TreeGrafter"/>
</dbReference>
<dbReference type="GO" id="GO:0004792">
    <property type="term" value="F:thiosulfate-cyanide sulfurtransferase activity"/>
    <property type="evidence" value="ECO:0007669"/>
    <property type="project" value="TreeGrafter"/>
</dbReference>
<dbReference type="PANTHER" id="PTHR10953:SF102">
    <property type="entry name" value="ADENYLYLTRANSFERASE AND SULFURTRANSFERASE MOCS3"/>
    <property type="match status" value="1"/>
</dbReference>
<feature type="compositionally biased region" description="Gly residues" evidence="4">
    <location>
        <begin position="285"/>
        <end position="306"/>
    </location>
</feature>
<comment type="caution">
    <text evidence="6">The sequence shown here is derived from an EMBL/GenBank/DDBJ whole genome shotgun (WGS) entry which is preliminary data.</text>
</comment>
<evidence type="ECO:0000313" key="6">
    <source>
        <dbReference type="EMBL" id="MCP3426205.1"/>
    </source>
</evidence>
<evidence type="ECO:0000256" key="4">
    <source>
        <dbReference type="SAM" id="MobiDB-lite"/>
    </source>
</evidence>